<feature type="region of interest" description="Disordered" evidence="1">
    <location>
        <begin position="346"/>
        <end position="377"/>
    </location>
</feature>
<evidence type="ECO:0000313" key="2">
    <source>
        <dbReference type="EMBL" id="TDL18864.1"/>
    </source>
</evidence>
<dbReference type="VEuPathDB" id="FungiDB:BD410DRAFT_830712"/>
<dbReference type="AlphaFoldDB" id="A0A4Y7PTX9"/>
<feature type="compositionally biased region" description="Polar residues" evidence="1">
    <location>
        <begin position="272"/>
        <end position="295"/>
    </location>
</feature>
<name>A0A4Y7PTX9_9AGAM</name>
<feature type="compositionally biased region" description="Pro residues" evidence="1">
    <location>
        <begin position="355"/>
        <end position="371"/>
    </location>
</feature>
<feature type="compositionally biased region" description="Low complexity" evidence="1">
    <location>
        <begin position="317"/>
        <end position="327"/>
    </location>
</feature>
<sequence length="465" mass="51260">MMELAILSTSWKLVRAITEIVDRIEQTREDARSLKYLGTQATTFLTIVTNGLADEDPAPYRETIASLEVLYKDILTTSEKYILDGKIKQMWKASKTRRNILNLNRRMRLFIDTYLLQVATETARLNIRAFAEPPPPLPPISTSSEKAMWKVMSWSNRTTTKPLPLVSDPMNPLLTPPHSQNTTYQWHGHPQTLPHARHHTNSSPTSTPDKHPGTTNSTCEESPPGLPRVSRDPLPPSPPARRIKPPVEPHTNLGSSRSGILPPPISSSGQSAVITNTSSSSLYNPRVRSPTSSMHSLPELDRAPITESNTESKDESNSYSPKPSGSSDNGSVSTESVLSFFSAISQHQSEAATPTSPPPPSASPLPSPAVNPTPRRPDFHRRLQALRDCTYSRNVNNTWLDLKRDEILYTDGKKVTSMLQCTPPGSGFTSSRFGGRSYTGIMAQNGDGKCGHDPETSLGYLKYLE</sequence>
<keyword evidence="3" id="KW-1185">Reference proteome</keyword>
<evidence type="ECO:0000313" key="3">
    <source>
        <dbReference type="Proteomes" id="UP000294933"/>
    </source>
</evidence>
<feature type="compositionally biased region" description="Low complexity" evidence="1">
    <location>
        <begin position="253"/>
        <end position="271"/>
    </location>
</feature>
<proteinExistence type="predicted"/>
<gene>
    <name evidence="2" type="ORF">BD410DRAFT_830712</name>
</gene>
<feature type="region of interest" description="Disordered" evidence="1">
    <location>
        <begin position="160"/>
        <end position="333"/>
    </location>
</feature>
<dbReference type="Proteomes" id="UP000294933">
    <property type="component" value="Unassembled WGS sequence"/>
</dbReference>
<feature type="compositionally biased region" description="Basic and acidic residues" evidence="1">
    <location>
        <begin position="298"/>
        <end position="316"/>
    </location>
</feature>
<evidence type="ECO:0000256" key="1">
    <source>
        <dbReference type="SAM" id="MobiDB-lite"/>
    </source>
</evidence>
<accession>A0A4Y7PTX9</accession>
<protein>
    <submittedName>
        <fullName evidence="2">Uncharacterized protein</fullName>
    </submittedName>
</protein>
<feature type="compositionally biased region" description="Polar residues" evidence="1">
    <location>
        <begin position="201"/>
        <end position="220"/>
    </location>
</feature>
<dbReference type="EMBL" id="ML170203">
    <property type="protein sequence ID" value="TDL18864.1"/>
    <property type="molecule type" value="Genomic_DNA"/>
</dbReference>
<organism evidence="2 3">
    <name type="scientific">Rickenella mellea</name>
    <dbReference type="NCBI Taxonomy" id="50990"/>
    <lineage>
        <taxon>Eukaryota</taxon>
        <taxon>Fungi</taxon>
        <taxon>Dikarya</taxon>
        <taxon>Basidiomycota</taxon>
        <taxon>Agaricomycotina</taxon>
        <taxon>Agaricomycetes</taxon>
        <taxon>Hymenochaetales</taxon>
        <taxon>Rickenellaceae</taxon>
        <taxon>Rickenella</taxon>
    </lineage>
</organism>
<reference evidence="2 3" key="1">
    <citation type="submission" date="2018-06" db="EMBL/GenBank/DDBJ databases">
        <title>A transcriptomic atlas of mushroom development highlights an independent origin of complex multicellularity.</title>
        <authorList>
            <consortium name="DOE Joint Genome Institute"/>
            <person name="Krizsan K."/>
            <person name="Almasi E."/>
            <person name="Merenyi Z."/>
            <person name="Sahu N."/>
            <person name="Viragh M."/>
            <person name="Koszo T."/>
            <person name="Mondo S."/>
            <person name="Kiss B."/>
            <person name="Balint B."/>
            <person name="Kues U."/>
            <person name="Barry K."/>
            <person name="Hegedus J.C."/>
            <person name="Henrissat B."/>
            <person name="Johnson J."/>
            <person name="Lipzen A."/>
            <person name="Ohm R."/>
            <person name="Nagy I."/>
            <person name="Pangilinan J."/>
            <person name="Yan J."/>
            <person name="Xiong Y."/>
            <person name="Grigoriev I.V."/>
            <person name="Hibbett D.S."/>
            <person name="Nagy L.G."/>
        </authorList>
    </citation>
    <scope>NUCLEOTIDE SEQUENCE [LARGE SCALE GENOMIC DNA]</scope>
    <source>
        <strain evidence="2 3">SZMC22713</strain>
    </source>
</reference>